<comment type="similarity">
    <text evidence="6">Belongs to the NAD synthetase family.</text>
</comment>
<dbReference type="HOGENOM" id="CLU_059327_1_1_14"/>
<dbReference type="GO" id="GO:0005737">
    <property type="term" value="C:cytoplasm"/>
    <property type="evidence" value="ECO:0007669"/>
    <property type="project" value="InterPro"/>
</dbReference>
<evidence type="ECO:0000256" key="2">
    <source>
        <dbReference type="ARBA" id="ARBA00022598"/>
    </source>
</evidence>
<evidence type="ECO:0000313" key="9">
    <source>
        <dbReference type="EMBL" id="ACF07179.1"/>
    </source>
</evidence>
<dbReference type="InterPro" id="IPR014729">
    <property type="entry name" value="Rossmann-like_a/b/a_fold"/>
</dbReference>
<dbReference type="STRING" id="243272.MARTH_orf282"/>
<comment type="catalytic activity">
    <reaction evidence="7">
        <text>deamido-NAD(+) + NH4(+) + ATP = AMP + diphosphate + NAD(+) + H(+)</text>
        <dbReference type="Rhea" id="RHEA:21188"/>
        <dbReference type="ChEBI" id="CHEBI:15378"/>
        <dbReference type="ChEBI" id="CHEBI:28938"/>
        <dbReference type="ChEBI" id="CHEBI:30616"/>
        <dbReference type="ChEBI" id="CHEBI:33019"/>
        <dbReference type="ChEBI" id="CHEBI:57540"/>
        <dbReference type="ChEBI" id="CHEBI:58437"/>
        <dbReference type="ChEBI" id="CHEBI:456215"/>
        <dbReference type="EC" id="6.3.1.5"/>
    </reaction>
</comment>
<dbReference type="GO" id="GO:0004359">
    <property type="term" value="F:glutaminase activity"/>
    <property type="evidence" value="ECO:0007669"/>
    <property type="project" value="InterPro"/>
</dbReference>
<dbReference type="RefSeq" id="WP_012498136.1">
    <property type="nucleotide sequence ID" value="NC_011025.1"/>
</dbReference>
<comment type="pathway">
    <text evidence="1">Cofactor biosynthesis; NAD(+) biosynthesis.</text>
</comment>
<keyword evidence="4 6" id="KW-0067">ATP-binding</keyword>
<organism evidence="9 10">
    <name type="scientific">Metamycoplasma arthritidis (strain 158L3-1)</name>
    <name type="common">Mycoplasma arthritidis</name>
    <dbReference type="NCBI Taxonomy" id="243272"/>
    <lineage>
        <taxon>Bacteria</taxon>
        <taxon>Bacillati</taxon>
        <taxon>Mycoplasmatota</taxon>
        <taxon>Mycoplasmoidales</taxon>
        <taxon>Metamycoplasmataceae</taxon>
        <taxon>Metamycoplasma</taxon>
    </lineage>
</organism>
<keyword evidence="3 6" id="KW-0547">Nucleotide-binding</keyword>
<name>B3PMC7_META1</name>
<dbReference type="Gene3D" id="3.40.50.620">
    <property type="entry name" value="HUPs"/>
    <property type="match status" value="1"/>
</dbReference>
<dbReference type="AlphaFoldDB" id="B3PMC7"/>
<keyword evidence="2 6" id="KW-0436">Ligase</keyword>
<evidence type="ECO:0000256" key="3">
    <source>
        <dbReference type="ARBA" id="ARBA00022741"/>
    </source>
</evidence>
<evidence type="ECO:0000259" key="8">
    <source>
        <dbReference type="Pfam" id="PF02540"/>
    </source>
</evidence>
<gene>
    <name evidence="9" type="primary">nadE</name>
    <name evidence="9" type="ordered locus">MARTH_orf282</name>
</gene>
<dbReference type="Proteomes" id="UP000008812">
    <property type="component" value="Chromosome"/>
</dbReference>
<dbReference type="NCBIfam" id="TIGR00552">
    <property type="entry name" value="nadE"/>
    <property type="match status" value="1"/>
</dbReference>
<dbReference type="Pfam" id="PF02540">
    <property type="entry name" value="NAD_synthase"/>
    <property type="match status" value="1"/>
</dbReference>
<dbReference type="CDD" id="cd00553">
    <property type="entry name" value="NAD_synthase"/>
    <property type="match status" value="1"/>
</dbReference>
<protein>
    <recommendedName>
        <fullName evidence="7">NH(3)-dependent NAD(+) synthetase</fullName>
        <ecNumber evidence="7">6.3.1.5</ecNumber>
    </recommendedName>
</protein>
<dbReference type="InterPro" id="IPR022310">
    <property type="entry name" value="NAD/GMP_synthase"/>
</dbReference>
<dbReference type="GO" id="GO:0009435">
    <property type="term" value="P:NAD+ biosynthetic process"/>
    <property type="evidence" value="ECO:0007669"/>
    <property type="project" value="UniProtKB-UniPathway"/>
</dbReference>
<dbReference type="GO" id="GO:0003952">
    <property type="term" value="F:NAD+ synthase (glutamine-hydrolyzing) activity"/>
    <property type="evidence" value="ECO:0007669"/>
    <property type="project" value="InterPro"/>
</dbReference>
<keyword evidence="10" id="KW-1185">Reference proteome</keyword>
<dbReference type="InterPro" id="IPR003694">
    <property type="entry name" value="NAD_synthase"/>
</dbReference>
<dbReference type="PANTHER" id="PTHR23090:SF9">
    <property type="entry name" value="GLUTAMINE-DEPENDENT NAD(+) SYNTHETASE"/>
    <property type="match status" value="1"/>
</dbReference>
<evidence type="ECO:0000256" key="7">
    <source>
        <dbReference type="RuleBase" id="RU003812"/>
    </source>
</evidence>
<proteinExistence type="inferred from homology"/>
<dbReference type="PANTHER" id="PTHR23090">
    <property type="entry name" value="NH 3 /GLUTAMINE-DEPENDENT NAD + SYNTHETASE"/>
    <property type="match status" value="1"/>
</dbReference>
<dbReference type="EC" id="6.3.1.5" evidence="7"/>
<dbReference type="GO" id="GO:0005524">
    <property type="term" value="F:ATP binding"/>
    <property type="evidence" value="ECO:0007669"/>
    <property type="project" value="UniProtKB-KW"/>
</dbReference>
<reference evidence="9 10" key="1">
    <citation type="journal article" date="2008" name="Infect. Immun.">
        <title>Genome of Mycoplasma arthritidis.</title>
        <authorList>
            <person name="Dybvig K."/>
            <person name="Zuhua C."/>
            <person name="Lao P."/>
            <person name="Jordan D.S."/>
            <person name="French C.T."/>
            <person name="Tu A.H."/>
            <person name="Loraine A.E."/>
        </authorList>
    </citation>
    <scope>NUCLEOTIDE SEQUENCE [LARGE SCALE GENOMIC DNA]</scope>
    <source>
        <strain evidence="9 10">158L3-1</strain>
    </source>
</reference>
<dbReference type="SUPFAM" id="SSF52402">
    <property type="entry name" value="Adenine nucleotide alpha hydrolases-like"/>
    <property type="match status" value="1"/>
</dbReference>
<evidence type="ECO:0000256" key="6">
    <source>
        <dbReference type="RuleBase" id="RU003811"/>
    </source>
</evidence>
<dbReference type="GO" id="GO:0008795">
    <property type="term" value="F:NAD+ synthase activity"/>
    <property type="evidence" value="ECO:0007669"/>
    <property type="project" value="UniProtKB-EC"/>
</dbReference>
<evidence type="ECO:0000256" key="1">
    <source>
        <dbReference type="ARBA" id="ARBA00004790"/>
    </source>
</evidence>
<sequence>MTFQESFKRPKLNKKETKIYQTYIKKLSTWILQKVTSANQKGISLGISGGIDSSLLAVICKQIPTIKTYFYHFKTSSNPEIERNINLLAKKFDLNIETIDLSDEFNSLTSKLSINSNQVLGNLKSRLYMSSLYALSQKNETLVCGTDNYDEHFLGYFTKYGDGGCDILPIANIKKSDVYALANMLGVPDEIIDRKPSADLCENQSDEGDLGFSYETFEKWLIDPNLVSKEIADSITHYHKISNHKRLEIPRGPKLK</sequence>
<dbReference type="eggNOG" id="COG0171">
    <property type="taxonomic scope" value="Bacteria"/>
</dbReference>
<evidence type="ECO:0000313" key="10">
    <source>
        <dbReference type="Proteomes" id="UP000008812"/>
    </source>
</evidence>
<dbReference type="EMBL" id="CP001047">
    <property type="protein sequence ID" value="ACF07179.1"/>
    <property type="molecule type" value="Genomic_DNA"/>
</dbReference>
<feature type="domain" description="NAD/GMP synthase" evidence="8">
    <location>
        <begin position="24"/>
        <end position="236"/>
    </location>
</feature>
<dbReference type="UniPathway" id="UPA00253"/>
<evidence type="ECO:0000256" key="4">
    <source>
        <dbReference type="ARBA" id="ARBA00022840"/>
    </source>
</evidence>
<evidence type="ECO:0000256" key="5">
    <source>
        <dbReference type="ARBA" id="ARBA00023027"/>
    </source>
</evidence>
<keyword evidence="5 6" id="KW-0520">NAD</keyword>
<accession>B3PMC7</accession>
<dbReference type="KEGG" id="mat:MARTH_orf282"/>